<evidence type="ECO:0000256" key="3">
    <source>
        <dbReference type="ARBA" id="ARBA00023098"/>
    </source>
</evidence>
<evidence type="ECO:0000256" key="4">
    <source>
        <dbReference type="PROSITE-ProRule" id="PRU01161"/>
    </source>
</evidence>
<comment type="caution">
    <text evidence="6">The sequence shown here is derived from an EMBL/GenBank/DDBJ whole genome shotgun (WGS) entry which is preliminary data.</text>
</comment>
<dbReference type="InterPro" id="IPR016035">
    <property type="entry name" value="Acyl_Trfase/lysoPLipase"/>
</dbReference>
<dbReference type="PANTHER" id="PTHR14226:SF25">
    <property type="entry name" value="PHOSPHOESTERASE"/>
    <property type="match status" value="1"/>
</dbReference>
<dbReference type="InterPro" id="IPR045943">
    <property type="entry name" value="DUF6363"/>
</dbReference>
<dbReference type="InterPro" id="IPR002641">
    <property type="entry name" value="PNPLA_dom"/>
</dbReference>
<evidence type="ECO:0000256" key="2">
    <source>
        <dbReference type="ARBA" id="ARBA00022963"/>
    </source>
</evidence>
<dbReference type="RefSeq" id="WP_021943197.1">
    <property type="nucleotide sequence ID" value="NZ_JACOOX010000001.1"/>
</dbReference>
<evidence type="ECO:0000256" key="1">
    <source>
        <dbReference type="ARBA" id="ARBA00022801"/>
    </source>
</evidence>
<organism evidence="6 7">
    <name type="scientific">Coprococcus hominis</name>
    <name type="common">ex Liu et al. 2022</name>
    <dbReference type="NCBI Taxonomy" id="2763039"/>
    <lineage>
        <taxon>Bacteria</taxon>
        <taxon>Bacillati</taxon>
        <taxon>Bacillota</taxon>
        <taxon>Clostridia</taxon>
        <taxon>Lachnospirales</taxon>
        <taxon>Lachnospiraceae</taxon>
        <taxon>Coprococcus</taxon>
    </lineage>
</organism>
<feature type="active site" description="Nucleophile" evidence="4">
    <location>
        <position position="39"/>
    </location>
</feature>
<dbReference type="CDD" id="cd07208">
    <property type="entry name" value="Pat_hypo_Ecoli_yjju_like"/>
    <property type="match status" value="1"/>
</dbReference>
<dbReference type="InterPro" id="IPR050301">
    <property type="entry name" value="NTE"/>
</dbReference>
<accession>A0A8I0DTW7</accession>
<dbReference type="Pfam" id="PF19890">
    <property type="entry name" value="DUF6363"/>
    <property type="match status" value="1"/>
</dbReference>
<dbReference type="SUPFAM" id="SSF52151">
    <property type="entry name" value="FabD/lysophospholipase-like"/>
    <property type="match status" value="1"/>
</dbReference>
<feature type="short sequence motif" description="DGA/G" evidence="4">
    <location>
        <begin position="159"/>
        <end position="161"/>
    </location>
</feature>
<reference evidence="6 7" key="1">
    <citation type="submission" date="2020-08" db="EMBL/GenBank/DDBJ databases">
        <title>Genome public.</title>
        <authorList>
            <person name="Liu C."/>
            <person name="Sun Q."/>
        </authorList>
    </citation>
    <scope>NUCLEOTIDE SEQUENCE [LARGE SCALE GENOMIC DNA]</scope>
    <source>
        <strain evidence="6 7">NSJ-10</strain>
    </source>
</reference>
<keyword evidence="7" id="KW-1185">Reference proteome</keyword>
<dbReference type="PANTHER" id="PTHR14226">
    <property type="entry name" value="NEUROPATHY TARGET ESTERASE/SWISS CHEESE D.MELANOGASTER"/>
    <property type="match status" value="1"/>
</dbReference>
<keyword evidence="3 4" id="KW-0443">Lipid metabolism</keyword>
<dbReference type="GO" id="GO:0016787">
    <property type="term" value="F:hydrolase activity"/>
    <property type="evidence" value="ECO:0007669"/>
    <property type="project" value="UniProtKB-UniRule"/>
</dbReference>
<evidence type="ECO:0000313" key="6">
    <source>
        <dbReference type="EMBL" id="MBC5661677.1"/>
    </source>
</evidence>
<feature type="short sequence motif" description="GXSXG" evidence="4">
    <location>
        <begin position="37"/>
        <end position="41"/>
    </location>
</feature>
<dbReference type="AlphaFoldDB" id="A0A8I0DTW7"/>
<evidence type="ECO:0000259" key="5">
    <source>
        <dbReference type="PROSITE" id="PS51635"/>
    </source>
</evidence>
<name>A0A8I0DTW7_9FIRM</name>
<dbReference type="Proteomes" id="UP000615234">
    <property type="component" value="Unassembled WGS sequence"/>
</dbReference>
<feature type="active site" description="Proton acceptor" evidence="4">
    <location>
        <position position="159"/>
    </location>
</feature>
<dbReference type="Gene3D" id="3.40.1090.10">
    <property type="entry name" value="Cytosolic phospholipase A2 catalytic domain"/>
    <property type="match status" value="2"/>
</dbReference>
<protein>
    <submittedName>
        <fullName evidence="6">Patatin family protein</fullName>
    </submittedName>
</protein>
<feature type="domain" description="PNPLA" evidence="5">
    <location>
        <begin position="6"/>
        <end position="172"/>
    </location>
</feature>
<gene>
    <name evidence="6" type="ORF">H8S09_02010</name>
</gene>
<keyword evidence="2 4" id="KW-0442">Lipid degradation</keyword>
<dbReference type="Pfam" id="PF01734">
    <property type="entry name" value="Patatin"/>
    <property type="match status" value="1"/>
</dbReference>
<sequence length="281" mass="32027">MTKTGLVLEGGGMRGIYTAGVLDVFLDHNITVDGVIGVSAGAIHGASFVSKQRGRNIAYSLEYRNNKEYMSLKSLLKTGNLFGVDFCYDRLPNELYPFDYEAFAANPTRFYVCCTNVETGQPEYLECTDLRKDMDKLRASASLPIVSQIVEVDGKKLLDGGTADSIPIFQFRRMGYRKDIVVLTRPEGYVKEEDSMLKLEAIRYKEYPEYVKRIAMRHLYYNKTLEKLAELEQKGEVLIIRPSVQIDISRTEKDDKKIQAMYDLGVYDAQNKIEEVVEFLK</sequence>
<proteinExistence type="predicted"/>
<dbReference type="PROSITE" id="PS51635">
    <property type="entry name" value="PNPLA"/>
    <property type="match status" value="1"/>
</dbReference>
<dbReference type="GO" id="GO:0016042">
    <property type="term" value="P:lipid catabolic process"/>
    <property type="evidence" value="ECO:0007669"/>
    <property type="project" value="UniProtKB-UniRule"/>
</dbReference>
<dbReference type="EMBL" id="JACOOX010000001">
    <property type="protein sequence ID" value="MBC5661677.1"/>
    <property type="molecule type" value="Genomic_DNA"/>
</dbReference>
<dbReference type="InterPro" id="IPR037483">
    <property type="entry name" value="YjjU-like"/>
</dbReference>
<evidence type="ECO:0000313" key="7">
    <source>
        <dbReference type="Proteomes" id="UP000615234"/>
    </source>
</evidence>
<feature type="short sequence motif" description="GXGXXG" evidence="4">
    <location>
        <begin position="10"/>
        <end position="15"/>
    </location>
</feature>
<keyword evidence="1 4" id="KW-0378">Hydrolase</keyword>